<evidence type="ECO:0000313" key="5">
    <source>
        <dbReference type="Proteomes" id="UP000721442"/>
    </source>
</evidence>
<evidence type="ECO:0000256" key="2">
    <source>
        <dbReference type="SAM" id="MobiDB-lite"/>
    </source>
</evidence>
<evidence type="ECO:0000256" key="1">
    <source>
        <dbReference type="SAM" id="Coils"/>
    </source>
</evidence>
<feature type="compositionally biased region" description="Low complexity" evidence="2">
    <location>
        <begin position="101"/>
        <end position="111"/>
    </location>
</feature>
<protein>
    <recommendedName>
        <fullName evidence="6">IncF plasmid conjugative transfer protein TraN</fullName>
    </recommendedName>
</protein>
<feature type="compositionally biased region" description="Polar residues" evidence="2">
    <location>
        <begin position="56"/>
        <end position="77"/>
    </location>
</feature>
<reference evidence="4" key="2">
    <citation type="journal article" date="2021" name="PeerJ">
        <title>Extensive microbial diversity within the chicken gut microbiome revealed by metagenomics and culture.</title>
        <authorList>
            <person name="Gilroy R."/>
            <person name="Ravi A."/>
            <person name="Getino M."/>
            <person name="Pursley I."/>
            <person name="Horton D.L."/>
            <person name="Alikhan N.F."/>
            <person name="Baker D."/>
            <person name="Gharbi K."/>
            <person name="Hall N."/>
            <person name="Watson M."/>
            <person name="Adriaenssens E.M."/>
            <person name="Foster-Nyarko E."/>
            <person name="Jarju S."/>
            <person name="Secka A."/>
            <person name="Antonio M."/>
            <person name="Oren A."/>
            <person name="Chaudhuri R.R."/>
            <person name="La Ragione R."/>
            <person name="Hildebrand F."/>
            <person name="Pallen M.J."/>
        </authorList>
    </citation>
    <scope>NUCLEOTIDE SEQUENCE</scope>
    <source>
        <strain evidence="4">B1-16210</strain>
    </source>
</reference>
<organism evidence="4 5">
    <name type="scientific">Candidatus Enterousia excrementavium</name>
    <dbReference type="NCBI Taxonomy" id="2840789"/>
    <lineage>
        <taxon>Bacteria</taxon>
        <taxon>Pseudomonadati</taxon>
        <taxon>Pseudomonadota</taxon>
        <taxon>Alphaproteobacteria</taxon>
        <taxon>Candidatus Enterousia</taxon>
    </lineage>
</organism>
<feature type="signal peptide" evidence="3">
    <location>
        <begin position="1"/>
        <end position="16"/>
    </location>
</feature>
<proteinExistence type="predicted"/>
<dbReference type="EMBL" id="JADINE010000031">
    <property type="protein sequence ID" value="MBO8407294.1"/>
    <property type="molecule type" value="Genomic_DNA"/>
</dbReference>
<accession>A0A940DFQ6</accession>
<feature type="chain" id="PRO_5037989171" description="IncF plasmid conjugative transfer protein TraN" evidence="3">
    <location>
        <begin position="17"/>
        <end position="912"/>
    </location>
</feature>
<dbReference type="Proteomes" id="UP000721442">
    <property type="component" value="Unassembled WGS sequence"/>
</dbReference>
<reference evidence="4" key="1">
    <citation type="submission" date="2020-10" db="EMBL/GenBank/DDBJ databases">
        <authorList>
            <person name="Gilroy R."/>
        </authorList>
    </citation>
    <scope>NUCLEOTIDE SEQUENCE</scope>
    <source>
        <strain evidence="4">B1-16210</strain>
    </source>
</reference>
<gene>
    <name evidence="4" type="ORF">IAC77_02415</name>
</gene>
<feature type="region of interest" description="Disordered" evidence="2">
    <location>
        <begin position="23"/>
        <end position="111"/>
    </location>
</feature>
<evidence type="ECO:0000256" key="3">
    <source>
        <dbReference type="SAM" id="SignalP"/>
    </source>
</evidence>
<keyword evidence="3" id="KW-0732">Signal</keyword>
<evidence type="ECO:0000313" key="4">
    <source>
        <dbReference type="EMBL" id="MBO8407294.1"/>
    </source>
</evidence>
<feature type="compositionally biased region" description="Low complexity" evidence="2">
    <location>
        <begin position="80"/>
        <end position="94"/>
    </location>
</feature>
<keyword evidence="1" id="KW-0175">Coiled coil</keyword>
<dbReference type="AlphaFoldDB" id="A0A940DFQ6"/>
<evidence type="ECO:0008006" key="6">
    <source>
        <dbReference type="Google" id="ProtNLM"/>
    </source>
</evidence>
<sequence>MYFICTFAVCIGIANAAVRDENATNRNSAGTPTSAQNQTVSSRTASTRAVAGRSATARTPSTVTSRIPGTSTITRSAAQRPASTRSAATVSRTATAERKSASGTTTARTASPVVSRAAIDTVSDVMSSTQIGAEYEQCKSAYFTCMDQFCQLKNDDYRRCSCSNRVFDLSEVRATMQDAGDQLTVFNENLDVVGMTAAQATAMKTASEGENALTSDTSASKQLLQAIMNSIRGDDASVGGKYSDLNSITLSFDTVNAFGMADAGQIIATYNGQNLYNAVYPQCREAVRADCTDAQLQRAITAYLMAIEQDCNTVQSAIDNQQKELKSAIRESSAMLDLARVENRQNHNSSDMAACLTNVENAVLSEEVCGAGYHKCLDNGEFIDVTTGAPISGVKNFYELGNLLKFADGVDAADQKLSKIASNRSFVKNFENRVKKFAEPELDKCTEIADEVWAEYLDKAMLDIYYAQQSKVAEIKQGCFDFVSTCYMNGEAGLTAAMKALTGEDTVILQPDRVALETEMCRDYIDSCNMMFYEQTDGQNIVTDYINNRQDTDTLTACRAVVQQCFDNFGGTRYENFYYPYSGLFKTGEALEWFTLYEYDENGNLNTEEPVSKCAQQLKSITSCNTPEIMERAFGGFDVITASKGTRNNETVFFWNPDGEYKENGEAGKHRKYGTLAKDTVAVDYVNAEGSTVTKPDARILSHHTPRPTGVATEIYNQIVDILSTQCTNVQGRFIELQFVKIGLYQEDNLCISNFAGSMEYGGGGGQNQNYFEDSPESPNLVMRYDIGLNENMCPREYNLDVDTQSWGACLCWENGGRRSKHGQSPKCIAGFPVKTEANDAACDPKTYETDKFGYVWNNTAAPGDTNWCTVTPSSLNQVCPVGSTENDNGICVGGGDMAEELELINLPDAIQ</sequence>
<feature type="compositionally biased region" description="Polar residues" evidence="2">
    <location>
        <begin position="24"/>
        <end position="47"/>
    </location>
</feature>
<name>A0A940DFQ6_9PROT</name>
<comment type="caution">
    <text evidence="4">The sequence shown here is derived from an EMBL/GenBank/DDBJ whole genome shotgun (WGS) entry which is preliminary data.</text>
</comment>
<feature type="coiled-coil region" evidence="1">
    <location>
        <begin position="304"/>
        <end position="331"/>
    </location>
</feature>